<evidence type="ECO:0000313" key="1">
    <source>
        <dbReference type="EMBL" id="CAG6450927.1"/>
    </source>
</evidence>
<protein>
    <submittedName>
        <fullName evidence="1">Protein naked cuticle homolog</fullName>
    </submittedName>
</protein>
<dbReference type="AlphaFoldDB" id="A0A8D8EWW1"/>
<reference evidence="1" key="1">
    <citation type="submission" date="2021-05" db="EMBL/GenBank/DDBJ databases">
        <authorList>
            <person name="Alioto T."/>
            <person name="Alioto T."/>
            <person name="Gomez Garrido J."/>
        </authorList>
    </citation>
    <scope>NUCLEOTIDE SEQUENCE</scope>
</reference>
<accession>A0A8D8EWW1</accession>
<organism evidence="1">
    <name type="scientific">Culex pipiens</name>
    <name type="common">House mosquito</name>
    <dbReference type="NCBI Taxonomy" id="7175"/>
    <lineage>
        <taxon>Eukaryota</taxon>
        <taxon>Metazoa</taxon>
        <taxon>Ecdysozoa</taxon>
        <taxon>Arthropoda</taxon>
        <taxon>Hexapoda</taxon>
        <taxon>Insecta</taxon>
        <taxon>Pterygota</taxon>
        <taxon>Neoptera</taxon>
        <taxon>Endopterygota</taxon>
        <taxon>Diptera</taxon>
        <taxon>Nematocera</taxon>
        <taxon>Culicoidea</taxon>
        <taxon>Culicidae</taxon>
        <taxon>Culicinae</taxon>
        <taxon>Culicini</taxon>
        <taxon>Culex</taxon>
        <taxon>Culex</taxon>
    </lineage>
</organism>
<proteinExistence type="predicted"/>
<dbReference type="EMBL" id="HBUE01017283">
    <property type="protein sequence ID" value="CAG6450927.1"/>
    <property type="molecule type" value="Transcribed_RNA"/>
</dbReference>
<sequence length="177" mass="19238">MRPDGRMQDKPVVMFVRLVKAIMETFCSDLFRPFPPDVQRKHPASSTSGSQFKKQGPSIEIVDFLEDEGAVGDITFHNNLNGMSKHLKNDHIYESIRNLKCCNLQAAAKSNLQSPIMTIALNNSATSTTLICQDCTLERCLLDETLPLGGDLGHSGGNLGCGSRNGSGHQSSETQGT</sequence>
<name>A0A8D8EWW1_CULPI</name>